<dbReference type="InterPro" id="IPR010352">
    <property type="entry name" value="DUF945"/>
</dbReference>
<keyword evidence="2" id="KW-1185">Reference proteome</keyword>
<reference evidence="1 2" key="1">
    <citation type="submission" date="2019-10" db="EMBL/GenBank/DDBJ databases">
        <title>Vibrio sp. nov., isolated from Coralline algae surface.</title>
        <authorList>
            <person name="Geng Y."/>
            <person name="Zhang X."/>
        </authorList>
    </citation>
    <scope>NUCLEOTIDE SEQUENCE [LARGE SCALE GENOMIC DNA]</scope>
    <source>
        <strain evidence="1 2">SM1977</strain>
    </source>
</reference>
<dbReference type="AlphaFoldDB" id="A0A5Q0TE04"/>
<dbReference type="EMBL" id="CP045699">
    <property type="protein sequence ID" value="QGA65080.1"/>
    <property type="molecule type" value="Genomic_DNA"/>
</dbReference>
<protein>
    <submittedName>
        <fullName evidence="1">DUF945 family protein</fullName>
    </submittedName>
</protein>
<evidence type="ECO:0000313" key="2">
    <source>
        <dbReference type="Proteomes" id="UP000348942"/>
    </source>
</evidence>
<organism evidence="1 2">
    <name type="scientific">Vibrio algicola</name>
    <dbReference type="NCBI Taxonomy" id="2662262"/>
    <lineage>
        <taxon>Bacteria</taxon>
        <taxon>Pseudomonadati</taxon>
        <taxon>Pseudomonadota</taxon>
        <taxon>Gammaproteobacteria</taxon>
        <taxon>Vibrionales</taxon>
        <taxon>Vibrionaceae</taxon>
        <taxon>Vibrio</taxon>
    </lineage>
</organism>
<dbReference type="Proteomes" id="UP000348942">
    <property type="component" value="Chromosome 1"/>
</dbReference>
<sequence>MITIMILSARIRMNSLKKFAAIGGTIAVAACWPLAVGQIAQNMISDGISHLDQKELKVELVDYNRGYLNSTATTKVTVIDPALKQQLELNGFPTSMVFDHKIKHGLISVSTDTQAEDFKALPLKAHSVTQLNGSTSIDVQSEQLVVNFLHDASSKLTIAPIKASADFTSDGHIKFDYQIPSFSGDFANGEAIKVKGLTGSGDGYKEQGFWFGRQQVSVANVDALTSAGDKLFNLHKFHYVFNTDEDSKKVSFNSHHNASAESLDFESDKLTDLGIEFSFDNIDKASFTQLLSVYQKDTQPPSQQDMKVAMQHVDTLFEKGLSVALNKIQVTIREGKFNGNWTLNLPASDQKVTKNPTAVFNSVTGDTHFYISNEMVDQFPYIESGLDNFIKEGMMAKKEDGYYVDGKVINGNIEFHGGHKVPMFMLLAPFLMR</sequence>
<gene>
    <name evidence="1" type="ORF">GFB47_06400</name>
</gene>
<evidence type="ECO:0000313" key="1">
    <source>
        <dbReference type="EMBL" id="QGA65080.1"/>
    </source>
</evidence>
<accession>A0A5Q0TE04</accession>
<dbReference type="Pfam" id="PF06097">
    <property type="entry name" value="DUF945"/>
    <property type="match status" value="1"/>
</dbReference>
<name>A0A5Q0TE04_9VIBR</name>
<proteinExistence type="predicted"/>